<dbReference type="InterPro" id="IPR053024">
    <property type="entry name" value="Fungal_surface_NADase"/>
</dbReference>
<dbReference type="Proteomes" id="UP000486601">
    <property type="component" value="Unassembled WGS sequence"/>
</dbReference>
<gene>
    <name evidence="2" type="ORF">FDF70_11660</name>
</gene>
<sequence>MDLTKGNRPIKPLRVGEVIDRFGRETGNYVSLKYPTVTYEERALPYVKNPNAYHQYEIIKPILGVEYGEIAEAFGQCGGGIQYILPKSLKYYLENGYIREIFN</sequence>
<proteinExistence type="predicted"/>
<name>A0A7X5PB43_CLOSG</name>
<dbReference type="GO" id="GO:0050135">
    <property type="term" value="F:NADP+ nucleosidase activity"/>
    <property type="evidence" value="ECO:0007669"/>
    <property type="project" value="InterPro"/>
</dbReference>
<accession>A0A7X5PB43</accession>
<dbReference type="InterPro" id="IPR025331">
    <property type="entry name" value="TNT"/>
</dbReference>
<dbReference type="Pfam" id="PF14021">
    <property type="entry name" value="TNT"/>
    <property type="match status" value="1"/>
</dbReference>
<dbReference type="AlphaFoldDB" id="A0A7X5PB43"/>
<feature type="domain" description="TNT" evidence="1">
    <location>
        <begin position="13"/>
        <end position="101"/>
    </location>
</feature>
<comment type="caution">
    <text evidence="2">The sequence shown here is derived from an EMBL/GenBank/DDBJ whole genome shotgun (WGS) entry which is preliminary data.</text>
</comment>
<evidence type="ECO:0000259" key="1">
    <source>
        <dbReference type="Pfam" id="PF14021"/>
    </source>
</evidence>
<protein>
    <submittedName>
        <fullName evidence="2">DUF4237 domain-containing protein</fullName>
    </submittedName>
</protein>
<evidence type="ECO:0000313" key="2">
    <source>
        <dbReference type="EMBL" id="NFR62124.1"/>
    </source>
</evidence>
<dbReference type="PANTHER" id="PTHR42059:SF1">
    <property type="entry name" value="TNT DOMAIN-CONTAINING PROTEIN"/>
    <property type="match status" value="1"/>
</dbReference>
<evidence type="ECO:0000313" key="3">
    <source>
        <dbReference type="Proteomes" id="UP000486601"/>
    </source>
</evidence>
<reference evidence="2 3" key="1">
    <citation type="submission" date="2019-04" db="EMBL/GenBank/DDBJ databases">
        <title>Genome sequencing of Clostridium botulinum Groups I-IV and Clostridium butyricum.</title>
        <authorList>
            <person name="Brunt J."/>
            <person name="Van Vliet A.H.M."/>
            <person name="Stringer S.C."/>
            <person name="Carter A.T."/>
            <person name="Peck M.W."/>
        </authorList>
    </citation>
    <scope>NUCLEOTIDE SEQUENCE [LARGE SCALE GENOMIC DNA]</scope>
    <source>
        <strain evidence="2 3">IFR 18/108</strain>
    </source>
</reference>
<organism evidence="2 3">
    <name type="scientific">Clostridium sporogenes</name>
    <dbReference type="NCBI Taxonomy" id="1509"/>
    <lineage>
        <taxon>Bacteria</taxon>
        <taxon>Bacillati</taxon>
        <taxon>Bacillota</taxon>
        <taxon>Clostridia</taxon>
        <taxon>Eubacteriales</taxon>
        <taxon>Clostridiaceae</taxon>
        <taxon>Clostridium</taxon>
    </lineage>
</organism>
<dbReference type="PANTHER" id="PTHR42059">
    <property type="entry name" value="TNT DOMAIN-CONTAINING PROTEIN"/>
    <property type="match status" value="1"/>
</dbReference>
<dbReference type="EMBL" id="SXCS01000006">
    <property type="protein sequence ID" value="NFR62124.1"/>
    <property type="molecule type" value="Genomic_DNA"/>
</dbReference>